<dbReference type="EMBL" id="JAHRIO010010770">
    <property type="protein sequence ID" value="MEQ2161703.1"/>
    <property type="molecule type" value="Genomic_DNA"/>
</dbReference>
<gene>
    <name evidence="1" type="ORF">GOODEAATRI_012209</name>
</gene>
<comment type="caution">
    <text evidence="1">The sequence shown here is derived from an EMBL/GenBank/DDBJ whole genome shotgun (WGS) entry which is preliminary data.</text>
</comment>
<evidence type="ECO:0000313" key="2">
    <source>
        <dbReference type="Proteomes" id="UP001476798"/>
    </source>
</evidence>
<protein>
    <submittedName>
        <fullName evidence="1">Uncharacterized protein</fullName>
    </submittedName>
</protein>
<name>A0ABV0MRJ3_9TELE</name>
<organism evidence="1 2">
    <name type="scientific">Goodea atripinnis</name>
    <dbReference type="NCBI Taxonomy" id="208336"/>
    <lineage>
        <taxon>Eukaryota</taxon>
        <taxon>Metazoa</taxon>
        <taxon>Chordata</taxon>
        <taxon>Craniata</taxon>
        <taxon>Vertebrata</taxon>
        <taxon>Euteleostomi</taxon>
        <taxon>Actinopterygii</taxon>
        <taxon>Neopterygii</taxon>
        <taxon>Teleostei</taxon>
        <taxon>Neoteleostei</taxon>
        <taxon>Acanthomorphata</taxon>
        <taxon>Ovalentaria</taxon>
        <taxon>Atherinomorphae</taxon>
        <taxon>Cyprinodontiformes</taxon>
        <taxon>Goodeidae</taxon>
        <taxon>Goodea</taxon>
    </lineage>
</organism>
<keyword evidence="2" id="KW-1185">Reference proteome</keyword>
<reference evidence="1 2" key="1">
    <citation type="submission" date="2021-06" db="EMBL/GenBank/DDBJ databases">
        <authorList>
            <person name="Palmer J.M."/>
        </authorList>
    </citation>
    <scope>NUCLEOTIDE SEQUENCE [LARGE SCALE GENOMIC DNA]</scope>
    <source>
        <strain evidence="1 2">GA_2019</strain>
        <tissue evidence="1">Muscle</tissue>
    </source>
</reference>
<sequence length="109" mass="12707">MYYFPSRSQCIVLCLFITYNPGKNPMRLGVVRQPNAKNFKEYEYFCQALSAFHYEQTLMTMPSSGRSKQLKLVFKHAIILSDILRHKCTKHSTQDNQAFQTDQSDEGFV</sequence>
<proteinExistence type="predicted"/>
<evidence type="ECO:0000313" key="1">
    <source>
        <dbReference type="EMBL" id="MEQ2161703.1"/>
    </source>
</evidence>
<dbReference type="Proteomes" id="UP001476798">
    <property type="component" value="Unassembled WGS sequence"/>
</dbReference>
<accession>A0ABV0MRJ3</accession>